<feature type="compositionally biased region" description="Basic and acidic residues" evidence="1">
    <location>
        <begin position="267"/>
        <end position="285"/>
    </location>
</feature>
<accession>A0AAD7D873</accession>
<evidence type="ECO:0000313" key="3">
    <source>
        <dbReference type="Proteomes" id="UP001221757"/>
    </source>
</evidence>
<comment type="caution">
    <text evidence="2">The sequence shown here is derived from an EMBL/GenBank/DDBJ whole genome shotgun (WGS) entry which is preliminary data.</text>
</comment>
<feature type="region of interest" description="Disordered" evidence="1">
    <location>
        <begin position="252"/>
        <end position="316"/>
    </location>
</feature>
<organism evidence="2 3">
    <name type="scientific">Mycena rosella</name>
    <name type="common">Pink bonnet</name>
    <name type="synonym">Agaricus rosellus</name>
    <dbReference type="NCBI Taxonomy" id="1033263"/>
    <lineage>
        <taxon>Eukaryota</taxon>
        <taxon>Fungi</taxon>
        <taxon>Dikarya</taxon>
        <taxon>Basidiomycota</taxon>
        <taxon>Agaricomycotina</taxon>
        <taxon>Agaricomycetes</taxon>
        <taxon>Agaricomycetidae</taxon>
        <taxon>Agaricales</taxon>
        <taxon>Marasmiineae</taxon>
        <taxon>Mycenaceae</taxon>
        <taxon>Mycena</taxon>
    </lineage>
</organism>
<dbReference type="EMBL" id="JARKIE010000115">
    <property type="protein sequence ID" value="KAJ7681686.1"/>
    <property type="molecule type" value="Genomic_DNA"/>
</dbReference>
<evidence type="ECO:0000256" key="1">
    <source>
        <dbReference type="SAM" id="MobiDB-lite"/>
    </source>
</evidence>
<feature type="region of interest" description="Disordered" evidence="1">
    <location>
        <begin position="328"/>
        <end position="374"/>
    </location>
</feature>
<feature type="region of interest" description="Disordered" evidence="1">
    <location>
        <begin position="650"/>
        <end position="699"/>
    </location>
</feature>
<sequence length="950" mass="105712">MAQNKKCCRLWKQHKKASRSIVNWSRLSEYDAKVFDYENRDGKFIPDAENTAWFAMKAPRIAELMKVRQIALKPLRLRHDHPDMTIYLRAAAAFKNEFGHTFTADDGCDHEFKRMESHAASAQALFALYTDDEAGLTVAISEPLTFEVNNPYPGDDPRQVAFEEKLRELKDNVEGHHSVGALPASINKQFPFSLENSNGLLGHYNHTCEFLADEILNMGSAHWEDFHGCIDEGFLAQLAVYDAEQAHLVEQRRQQTSAAKAAKKARKAADKAADKARKATDRAADKAAQQTIKTAKKADTAAKPQSAKPKSRANDISIIADTDVESEEEEVQFVATPARCNKGKDKQQPAPPRKKTKRPSGNVSPAVPSGRSTPAARDFHVHIFMEPNMDAITALIKVADMERFRFSVTPLFTLSNAGAPLKLGDSKIAALVSFKGISYYIITNANYIPALPIRPEHSIFMRDNCRFGDDDYTLWPQQYNKMYCHLGAIHQRVTDNNKSLSCMWWDVTRNDFICPESGRAIIRGLGKLRGSQVAHLMQGVAGLIEQCGEYERSLQPPNKPSLLFAFLINQLKLSQDWLQMACNRLVSRPVRRGGVVSRWGHQPLESCRASACALSPAPLTGYDDDPREPYSMGEDIDMTDEDFEEGELPAAAPSLEPPQFAGPSGYGSGEHSQAAGPGSSRNPRRAELEPPLFAEPSSVQLVVGPTGEEEVERWCDTTPPTNKVIMQYVFPEPALIVSPADKAKRQLFLHHMSLLRPALFFCMGDDTASRRPLGSQAWRDVLFGKMNAENCKGKGAERGSIIDEVLGPALRVCSQTQALNFPAEPGSFAPISTHRAQEIVWEVAEANFRFELLSLDHQATCREWPYTARQCFAGGGLMDLPLRLSKEGLAAASPGERHPYILQMARIMTDWEPRTPDIMGVTAHYTQRFFTVFGRAPVILMCLEHDLSEA</sequence>
<name>A0AAD7D873_MYCRO</name>
<dbReference type="Proteomes" id="UP001221757">
    <property type="component" value="Unassembled WGS sequence"/>
</dbReference>
<reference evidence="2" key="1">
    <citation type="submission" date="2023-03" db="EMBL/GenBank/DDBJ databases">
        <title>Massive genome expansion in bonnet fungi (Mycena s.s.) driven by repeated elements and novel gene families across ecological guilds.</title>
        <authorList>
            <consortium name="Lawrence Berkeley National Laboratory"/>
            <person name="Harder C.B."/>
            <person name="Miyauchi S."/>
            <person name="Viragh M."/>
            <person name="Kuo A."/>
            <person name="Thoen E."/>
            <person name="Andreopoulos B."/>
            <person name="Lu D."/>
            <person name="Skrede I."/>
            <person name="Drula E."/>
            <person name="Henrissat B."/>
            <person name="Morin E."/>
            <person name="Kohler A."/>
            <person name="Barry K."/>
            <person name="LaButti K."/>
            <person name="Morin E."/>
            <person name="Salamov A."/>
            <person name="Lipzen A."/>
            <person name="Mereny Z."/>
            <person name="Hegedus B."/>
            <person name="Baldrian P."/>
            <person name="Stursova M."/>
            <person name="Weitz H."/>
            <person name="Taylor A."/>
            <person name="Grigoriev I.V."/>
            <person name="Nagy L.G."/>
            <person name="Martin F."/>
            <person name="Kauserud H."/>
        </authorList>
    </citation>
    <scope>NUCLEOTIDE SEQUENCE</scope>
    <source>
        <strain evidence="2">CBHHK067</strain>
    </source>
</reference>
<protein>
    <submittedName>
        <fullName evidence="2">Uncharacterized protein</fullName>
    </submittedName>
</protein>
<evidence type="ECO:0000313" key="2">
    <source>
        <dbReference type="EMBL" id="KAJ7681686.1"/>
    </source>
</evidence>
<keyword evidence="3" id="KW-1185">Reference proteome</keyword>
<gene>
    <name evidence="2" type="ORF">B0H17DRAFT_1333643</name>
</gene>
<dbReference type="AlphaFoldDB" id="A0AAD7D873"/>
<proteinExistence type="predicted"/>